<dbReference type="InterPro" id="IPR029787">
    <property type="entry name" value="Nucleotide_cyclase"/>
</dbReference>
<evidence type="ECO:0000259" key="3">
    <source>
        <dbReference type="PROSITE" id="PS50887"/>
    </source>
</evidence>
<evidence type="ECO:0000256" key="2">
    <source>
        <dbReference type="ARBA" id="ARBA00034247"/>
    </source>
</evidence>
<comment type="catalytic activity">
    <reaction evidence="2">
        <text>2 GTP = 3',3'-c-di-GMP + 2 diphosphate</text>
        <dbReference type="Rhea" id="RHEA:24898"/>
        <dbReference type="ChEBI" id="CHEBI:33019"/>
        <dbReference type="ChEBI" id="CHEBI:37565"/>
        <dbReference type="ChEBI" id="CHEBI:58805"/>
        <dbReference type="EC" id="2.7.7.65"/>
    </reaction>
</comment>
<dbReference type="InterPro" id="IPR043128">
    <property type="entry name" value="Rev_trsase/Diguanyl_cyclase"/>
</dbReference>
<protein>
    <recommendedName>
        <fullName evidence="1">diguanylate cyclase</fullName>
        <ecNumber evidence="1">2.7.7.65</ecNumber>
    </recommendedName>
</protein>
<dbReference type="InterPro" id="IPR013783">
    <property type="entry name" value="Ig-like_fold"/>
</dbReference>
<dbReference type="EMBL" id="WNKW01000005">
    <property type="protein sequence ID" value="MTW34469.1"/>
    <property type="molecule type" value="Genomic_DNA"/>
</dbReference>
<dbReference type="PANTHER" id="PTHR45138">
    <property type="entry name" value="REGULATORY COMPONENTS OF SENSORY TRANSDUCTION SYSTEM"/>
    <property type="match status" value="1"/>
</dbReference>
<dbReference type="PANTHER" id="PTHR45138:SF9">
    <property type="entry name" value="DIGUANYLATE CYCLASE DGCM-RELATED"/>
    <property type="match status" value="1"/>
</dbReference>
<dbReference type="InterPro" id="IPR011047">
    <property type="entry name" value="Quinoprotein_ADH-like_sf"/>
</dbReference>
<dbReference type="SUPFAM" id="SSF55073">
    <property type="entry name" value="Nucleotide cyclase"/>
    <property type="match status" value="1"/>
</dbReference>
<organism evidence="4 5">
    <name type="scientific">Pseudoduganella danionis</name>
    <dbReference type="NCBI Taxonomy" id="1890295"/>
    <lineage>
        <taxon>Bacteria</taxon>
        <taxon>Pseudomonadati</taxon>
        <taxon>Pseudomonadota</taxon>
        <taxon>Betaproteobacteria</taxon>
        <taxon>Burkholderiales</taxon>
        <taxon>Oxalobacteraceae</taxon>
        <taxon>Telluria group</taxon>
        <taxon>Pseudoduganella</taxon>
    </lineage>
</organism>
<dbReference type="NCBIfam" id="TIGR00254">
    <property type="entry name" value="GGDEF"/>
    <property type="match status" value="1"/>
</dbReference>
<gene>
    <name evidence="4" type="ORF">GM655_16805</name>
</gene>
<dbReference type="InterPro" id="IPR015943">
    <property type="entry name" value="WD40/YVTN_repeat-like_dom_sf"/>
</dbReference>
<dbReference type="Pfam" id="PF00990">
    <property type="entry name" value="GGDEF"/>
    <property type="match status" value="1"/>
</dbReference>
<sequence length="1086" mass="118600">MLRLIFTAVLHPLFLICARAERVPRLLVLQMLFMLLSASLTGGRALASPMPQQGLRFIPTLIGDAIPDGVVTALAQDERGFIWAGGPTGLARFDGYRFQRFGLKAAAGSAEKMGFVTAIVPAGHGRLWAGLVTVGLADVDADSGHSVFYQHDAADPDSLTNGVVRALAREEQGGLWVATSGGGVDYLPAGAKQFRHWRGSAAGLPSDWMFALLVDRQGDVWAGGRQGLVRKKRASQRFDAVLAAGADQQALAQETVTMLFQDAAGIVWVGTQSGRLLMLDPVRGSVRWMAQDGSEAAGPVNTMVAADQHTVWVGRGNGIDVRDAASGALRERLTHRRDQPHTLPGADVRGLVRDASGVLFVGEFSGGVQRYVPPLPGIAVLVPDGSDPQADISVRSVLQMANGEVWLGRSEGGVAILDRDLRPSGHLALPRNRAAQAGASPVTAMAQSRSGQIWLGADYGLYQFDAERRLLRSYDTGGGKVRRLLFEPDGALLIATQDGLLRLAAGGSELQPVRLAQGGPLRGYVDALDLAPDGRIWVGGVDGMYWRDAAGNELHELQSYPDAKAAGWSVKGLLYSDGAYWCETDNGLYRIDQIEGQRARYTLMIPVRAGSRRSIGANLLRDGQGRIWSHRGIYLPASDKFYEFSPADGVDFGTGWFRSYTALKDGRMLFGGSAGLLLIDTTRYVPWAYQPPVVLTRVLAGGQAIVAPGAGVLQIGPQQRTLRVEFSALDYSYPEGLHYRYQLQGYDEDWRETDAALRVASYDQLPPGNYTLQVQGSNRNGVWSPYSASLSVQVLPLWWETWWARSGLVVLLVLALLALLQWRTGQLQRRKQMLERSVSERTAELQQVSAALEAKTVALELASRTDPLTGMHNRRFLTEHIDSDVDQSLRRYAEQERRGVQTGDDCDLIFFLIDIDHFKPVNDQYGHAAGDAVLQQMRARLLSIFRDSDYLIRWGGEEFLIVARATRRSRAPELAERARLAVARQPFQLPDGTALGKTCSIGYACFPLSAAQPQAVGWPVLIEMADAALYHVKHHGRDGWCGVNAVHESDAERLRALVRQELRQWQALSDVELHCSSSHLAAQASA</sequence>
<accession>A0ABW9SVY0</accession>
<dbReference type="SUPFAM" id="SSF63829">
    <property type="entry name" value="Calcium-dependent phosphotriesterase"/>
    <property type="match status" value="1"/>
</dbReference>
<dbReference type="InterPro" id="IPR050469">
    <property type="entry name" value="Diguanylate_Cyclase"/>
</dbReference>
<comment type="caution">
    <text evidence="4">The sequence shown here is derived from an EMBL/GenBank/DDBJ whole genome shotgun (WGS) entry which is preliminary data.</text>
</comment>
<dbReference type="SUPFAM" id="SSF50998">
    <property type="entry name" value="Quinoprotein alcohol dehydrogenase-like"/>
    <property type="match status" value="1"/>
</dbReference>
<dbReference type="CDD" id="cd01949">
    <property type="entry name" value="GGDEF"/>
    <property type="match status" value="1"/>
</dbReference>
<evidence type="ECO:0000313" key="4">
    <source>
        <dbReference type="EMBL" id="MTW34469.1"/>
    </source>
</evidence>
<dbReference type="PROSITE" id="PS50887">
    <property type="entry name" value="GGDEF"/>
    <property type="match status" value="1"/>
</dbReference>
<dbReference type="Gene3D" id="2.130.10.10">
    <property type="entry name" value="YVTN repeat-like/Quinoprotein amine dehydrogenase"/>
    <property type="match status" value="2"/>
</dbReference>
<keyword evidence="5" id="KW-1185">Reference proteome</keyword>
<dbReference type="InterPro" id="IPR000160">
    <property type="entry name" value="GGDEF_dom"/>
</dbReference>
<dbReference type="SMART" id="SM00267">
    <property type="entry name" value="GGDEF"/>
    <property type="match status" value="1"/>
</dbReference>
<dbReference type="Proteomes" id="UP000735592">
    <property type="component" value="Unassembled WGS sequence"/>
</dbReference>
<evidence type="ECO:0000256" key="1">
    <source>
        <dbReference type="ARBA" id="ARBA00012528"/>
    </source>
</evidence>
<name>A0ABW9SVY0_9BURK</name>
<dbReference type="Gene3D" id="3.30.70.270">
    <property type="match status" value="1"/>
</dbReference>
<dbReference type="Gene3D" id="2.60.40.10">
    <property type="entry name" value="Immunoglobulins"/>
    <property type="match status" value="1"/>
</dbReference>
<proteinExistence type="predicted"/>
<evidence type="ECO:0000313" key="5">
    <source>
        <dbReference type="Proteomes" id="UP000735592"/>
    </source>
</evidence>
<feature type="domain" description="GGDEF" evidence="3">
    <location>
        <begin position="906"/>
        <end position="1045"/>
    </location>
</feature>
<dbReference type="Pfam" id="PF07495">
    <property type="entry name" value="Y_Y_Y"/>
    <property type="match status" value="1"/>
</dbReference>
<dbReference type="InterPro" id="IPR011123">
    <property type="entry name" value="Y_Y_Y"/>
</dbReference>
<dbReference type="EC" id="2.7.7.65" evidence="1"/>
<reference evidence="4 5" key="1">
    <citation type="submission" date="2019-11" db="EMBL/GenBank/DDBJ databases">
        <title>Type strains purchased from KCTC, JCM and DSMZ.</title>
        <authorList>
            <person name="Lu H."/>
        </authorList>
    </citation>
    <scope>NUCLEOTIDE SEQUENCE [LARGE SCALE GENOMIC DNA]</scope>
    <source>
        <strain evidence="4 5">DSM 103461</strain>
    </source>
</reference>